<dbReference type="STRING" id="648996.Theam_0551"/>
<dbReference type="Pfam" id="PF13432">
    <property type="entry name" value="TPR_16"/>
    <property type="match status" value="2"/>
</dbReference>
<dbReference type="RefSeq" id="WP_013537309.1">
    <property type="nucleotide sequence ID" value="NC_014926.1"/>
</dbReference>
<dbReference type="KEGG" id="tam:Theam_0551"/>
<dbReference type="SMART" id="SM00028">
    <property type="entry name" value="TPR"/>
    <property type="match status" value="6"/>
</dbReference>
<keyword evidence="1" id="KW-0677">Repeat</keyword>
<dbReference type="SUPFAM" id="SSF48452">
    <property type="entry name" value="TPR-like"/>
    <property type="match status" value="4"/>
</dbReference>
<dbReference type="InterPro" id="IPR051012">
    <property type="entry name" value="CellSynth/LPSAsmb/PSIAsmb"/>
</dbReference>
<proteinExistence type="predicted"/>
<feature type="chain" id="PRO_5003227413" evidence="4">
    <location>
        <begin position="22"/>
        <end position="914"/>
    </location>
</feature>
<evidence type="ECO:0000256" key="2">
    <source>
        <dbReference type="ARBA" id="ARBA00022803"/>
    </source>
</evidence>
<dbReference type="eggNOG" id="COG0457">
    <property type="taxonomic scope" value="Bacteria"/>
</dbReference>
<name>E8T5P8_THEA1</name>
<feature type="repeat" description="TPR" evidence="3">
    <location>
        <begin position="860"/>
        <end position="893"/>
    </location>
</feature>
<accession>E8T5P8</accession>
<gene>
    <name evidence="5" type="ordered locus">Theam_0551</name>
</gene>
<dbReference type="PROSITE" id="PS50005">
    <property type="entry name" value="TPR"/>
    <property type="match status" value="1"/>
</dbReference>
<dbReference type="InterPro" id="IPR019734">
    <property type="entry name" value="TPR_rpt"/>
</dbReference>
<evidence type="ECO:0000313" key="5">
    <source>
        <dbReference type="EMBL" id="ADU96523.1"/>
    </source>
</evidence>
<evidence type="ECO:0000256" key="3">
    <source>
        <dbReference type="PROSITE-ProRule" id="PRU00339"/>
    </source>
</evidence>
<organism evidence="5 6">
    <name type="scientific">Thermovibrio ammonificans (strain DSM 15698 / JCM 12110 / HB-1)</name>
    <dbReference type="NCBI Taxonomy" id="648996"/>
    <lineage>
        <taxon>Bacteria</taxon>
        <taxon>Pseudomonadati</taxon>
        <taxon>Aquificota</taxon>
        <taxon>Aquificia</taxon>
        <taxon>Desulfurobacteriales</taxon>
        <taxon>Desulfurobacteriaceae</taxon>
        <taxon>Thermovibrio</taxon>
    </lineage>
</organism>
<keyword evidence="2 3" id="KW-0802">TPR repeat</keyword>
<dbReference type="Proteomes" id="UP000006362">
    <property type="component" value="Chromosome"/>
</dbReference>
<evidence type="ECO:0000313" key="6">
    <source>
        <dbReference type="Proteomes" id="UP000006362"/>
    </source>
</evidence>
<sequence>MKKGISTGLVALLLSASAAFASDLNLGVKLYRDGLYSLAAKTFKENMETLEGKEFTKFYRVAYLSFLKARDYAALKKLVDFWQSRYPNFHRGELLALQTVLALKNGIPIEKAFPAKELQSLPISEKVGFFYALSQADLPPEAVYYLLKVASKSVDLKGAVKESGFLKSALERATKSNDYTLIDLIFDNYGRWFSSPEATLQFIRYLERKGRFVDALVEAQKLYKRYPNQRTRLELARAYYLNGKYDRVLKLLKNPSTPQERYLIAWTYFKMGKARLIPSVIGMDVSKPAVPQRLKVLENFYAGYFNLPELKKFYPDLYVKALIFSFSTAPLEGSVGSPHDRGYYLYERGRFSEASKALEEALQSAANSYLTPRSLYLLGRVGTVNTSVGNVVYTQLMNSYQNTPYYRESVVPAAKVYLLSGNPALAVKLLDYARRELGYDTDRVKELEAKAFVQLGDYRRAVKLLGDCRHLSGEGYTLLAFSLYQLGKGKEALSVLRKELKSSGLFPEVNGGRALFVARAVRAKDPLKGIRVNSPVVEAMEAVAFGNVKLAEQVYQRLPQRERLALALFLARYYENRDPKKAFFYIAELMNLASTDDVESFAKHYLNYLAYKTGDFTPVLFNDPYFIAYNPENAVTSISTLVAKAEDYASAGQFGKAYGLLKLALERTTSPDLRREIVYRLVELDLKQKNYSRALKDASLLPEESQKDRDLKNYLLFRTYLAMGRLVDAYSAAQKVKDVDNLPEGVRASFLAKLARYYKLTGNKERAVELTRELIERFGLKGVDYDDLVSLAILAQESGKLDLAKKLILQARKKAVKPEQVVESTFWKAAIEAQQGDIDDAIIDYLKIAYDYSKYEPWASTALYRAAQLFEQKGDYRQALKLYEKVAKLKRGTKEGEIAAKKVKSLLQRLNEEE</sequence>
<evidence type="ECO:0000256" key="4">
    <source>
        <dbReference type="SAM" id="SignalP"/>
    </source>
</evidence>
<protein>
    <submittedName>
        <fullName evidence="5">Tetratricopeptide TPR_1 repeat-containing protein</fullName>
    </submittedName>
</protein>
<dbReference type="PANTHER" id="PTHR45586">
    <property type="entry name" value="TPR REPEAT-CONTAINING PROTEIN PA4667"/>
    <property type="match status" value="1"/>
</dbReference>
<dbReference type="EMBL" id="CP002444">
    <property type="protein sequence ID" value="ADU96523.1"/>
    <property type="molecule type" value="Genomic_DNA"/>
</dbReference>
<keyword evidence="6" id="KW-1185">Reference proteome</keyword>
<dbReference type="Gene3D" id="1.25.40.10">
    <property type="entry name" value="Tetratricopeptide repeat domain"/>
    <property type="match status" value="4"/>
</dbReference>
<evidence type="ECO:0000256" key="1">
    <source>
        <dbReference type="ARBA" id="ARBA00022737"/>
    </source>
</evidence>
<dbReference type="eggNOG" id="COG4105">
    <property type="taxonomic scope" value="Bacteria"/>
</dbReference>
<dbReference type="AlphaFoldDB" id="E8T5P8"/>
<feature type="signal peptide" evidence="4">
    <location>
        <begin position="1"/>
        <end position="21"/>
    </location>
</feature>
<reference evidence="5" key="1">
    <citation type="submission" date="2011-01" db="EMBL/GenBank/DDBJ databases">
        <title>Complete sequence of chromosome of Thermovibrio ammonificans HB-1.</title>
        <authorList>
            <consortium name="US DOE Joint Genome Institute"/>
            <person name="Lucas S."/>
            <person name="Copeland A."/>
            <person name="Lapidus A."/>
            <person name="Cheng J.-F."/>
            <person name="Goodwin L."/>
            <person name="Pitluck S."/>
            <person name="Davenport K."/>
            <person name="Detter J.C."/>
            <person name="Han C."/>
            <person name="Tapia R."/>
            <person name="Land M."/>
            <person name="Hauser L."/>
            <person name="Kyrpides N."/>
            <person name="Ivanova N."/>
            <person name="Ovchinnikova G."/>
            <person name="Vetriani C."/>
            <person name="Woyke T."/>
        </authorList>
    </citation>
    <scope>NUCLEOTIDE SEQUENCE [LARGE SCALE GENOMIC DNA]</scope>
    <source>
        <strain evidence="5">HB-1</strain>
    </source>
</reference>
<dbReference type="InterPro" id="IPR011990">
    <property type="entry name" value="TPR-like_helical_dom_sf"/>
</dbReference>
<dbReference type="Pfam" id="PF13176">
    <property type="entry name" value="TPR_7"/>
    <property type="match status" value="1"/>
</dbReference>
<keyword evidence="4" id="KW-0732">Signal</keyword>
<dbReference type="PANTHER" id="PTHR45586:SF1">
    <property type="entry name" value="LIPOPOLYSACCHARIDE ASSEMBLY PROTEIN B"/>
    <property type="match status" value="1"/>
</dbReference>
<dbReference type="HOGENOM" id="CLU_319287_0_0_0"/>